<dbReference type="EMBL" id="JAEKJZ010000004">
    <property type="protein sequence ID" value="MBN9672509.1"/>
    <property type="molecule type" value="Genomic_DNA"/>
</dbReference>
<accession>A0A939J678</accession>
<sequence>MADYYSILKKTITSLPESNGAARRSVYSRARNAIVNQLKAYEPPLSPSEITAEQLRLEEAIRKVEAEAARESLGLGPVSPKPQSAPPEPAAAEEPTVQAEEPRHQAPEPEYQDAVETAAAPVEEEPAPSPLKETLSEASALGSAANQAVQNAKEAVEPESGNAFAASPQTRQEPAFSAAAPEGDGPYAAEPEQTGAVGSAVASDEIAAPDPDRAGRKPRRTKTKKPSAGEALRGDSSSSKFLPIALAGLLVLAIVAAAAYFLLPAADQIAVNRQETPATGETPETQSRASTQPDRVLSGQDPDAGADDDPDSSKNTDRLLDDGNDEVVAPDARTVTTTTITPDASGEAPEAQPAPIAAEPSAATDVENALEPEVPAIVAADPAQAADALAGQEENLALAVPEQTLPAAPAAVSSSGAQRSILYEEGEEAGGSGTAAEGAVVWELDEETTLDGKAQTVLNASVEIPERDVKVDIRIKPNEDTSLPASHLVEIKYEFPQEFAPGDVVNVPGLVMKPTEEARGDALIGASVKVSPGFFWIALSSLPNERQRNLALLRERGWIDIPMLYENGKRGILTLEKGSVGADAVEKAISSWQAG</sequence>
<dbReference type="Proteomes" id="UP000664096">
    <property type="component" value="Unassembled WGS sequence"/>
</dbReference>
<name>A0A939J678_9HYPH</name>
<feature type="compositionally biased region" description="Low complexity" evidence="1">
    <location>
        <begin position="347"/>
        <end position="363"/>
    </location>
</feature>
<organism evidence="3 4">
    <name type="scientific">Roseibium aggregatum</name>
    <dbReference type="NCBI Taxonomy" id="187304"/>
    <lineage>
        <taxon>Bacteria</taxon>
        <taxon>Pseudomonadati</taxon>
        <taxon>Pseudomonadota</taxon>
        <taxon>Alphaproteobacteria</taxon>
        <taxon>Hyphomicrobiales</taxon>
        <taxon>Stappiaceae</taxon>
        <taxon>Roseibium</taxon>
    </lineage>
</organism>
<feature type="compositionally biased region" description="Pro residues" evidence="1">
    <location>
        <begin position="79"/>
        <end position="89"/>
    </location>
</feature>
<dbReference type="RefSeq" id="WP_207142339.1">
    <property type="nucleotide sequence ID" value="NZ_JAEKJZ010000004.1"/>
</dbReference>
<evidence type="ECO:0008006" key="5">
    <source>
        <dbReference type="Google" id="ProtNLM"/>
    </source>
</evidence>
<keyword evidence="2" id="KW-0472">Membrane</keyword>
<dbReference type="AlphaFoldDB" id="A0A939J678"/>
<evidence type="ECO:0000313" key="4">
    <source>
        <dbReference type="Proteomes" id="UP000664096"/>
    </source>
</evidence>
<feature type="compositionally biased region" description="Basic and acidic residues" evidence="1">
    <location>
        <begin position="311"/>
        <end position="321"/>
    </location>
</feature>
<feature type="compositionally biased region" description="Polar residues" evidence="1">
    <location>
        <begin position="275"/>
        <end position="293"/>
    </location>
</feature>
<feature type="compositionally biased region" description="Basic residues" evidence="1">
    <location>
        <begin position="216"/>
        <end position="225"/>
    </location>
</feature>
<reference evidence="3" key="1">
    <citation type="submission" date="2020-12" db="EMBL/GenBank/DDBJ databases">
        <title>Oil enriched cultivation method for isolating marine PHA-producing bacteria.</title>
        <authorList>
            <person name="Zheng W."/>
            <person name="Yu S."/>
            <person name="Huang Y."/>
        </authorList>
    </citation>
    <scope>NUCLEOTIDE SEQUENCE</scope>
    <source>
        <strain evidence="3">SY-2-12</strain>
    </source>
</reference>
<keyword evidence="2" id="KW-0812">Transmembrane</keyword>
<proteinExistence type="predicted"/>
<keyword evidence="2" id="KW-1133">Transmembrane helix</keyword>
<feature type="transmembrane region" description="Helical" evidence="2">
    <location>
        <begin position="241"/>
        <end position="263"/>
    </location>
</feature>
<evidence type="ECO:0000256" key="1">
    <source>
        <dbReference type="SAM" id="MobiDB-lite"/>
    </source>
</evidence>
<feature type="compositionally biased region" description="Low complexity" evidence="1">
    <location>
        <begin position="90"/>
        <end position="99"/>
    </location>
</feature>
<feature type="region of interest" description="Disordered" evidence="1">
    <location>
        <begin position="71"/>
        <end position="237"/>
    </location>
</feature>
<comment type="caution">
    <text evidence="3">The sequence shown here is derived from an EMBL/GenBank/DDBJ whole genome shotgun (WGS) entry which is preliminary data.</text>
</comment>
<protein>
    <recommendedName>
        <fullName evidence="5">CheA signal transduction histidine kinase</fullName>
    </recommendedName>
</protein>
<evidence type="ECO:0000313" key="3">
    <source>
        <dbReference type="EMBL" id="MBN9672509.1"/>
    </source>
</evidence>
<gene>
    <name evidence="3" type="ORF">JF539_19300</name>
</gene>
<evidence type="ECO:0000256" key="2">
    <source>
        <dbReference type="SAM" id="Phobius"/>
    </source>
</evidence>
<feature type="region of interest" description="Disordered" evidence="1">
    <location>
        <begin position="275"/>
        <end position="366"/>
    </location>
</feature>